<gene>
    <name evidence="2" type="ORF">ACFQGU_09435</name>
</gene>
<organism evidence="2 3">
    <name type="scientific">Longivirga aurantiaca</name>
    <dbReference type="NCBI Taxonomy" id="1837743"/>
    <lineage>
        <taxon>Bacteria</taxon>
        <taxon>Bacillati</taxon>
        <taxon>Actinomycetota</taxon>
        <taxon>Actinomycetes</taxon>
        <taxon>Sporichthyales</taxon>
        <taxon>Sporichthyaceae</taxon>
        <taxon>Longivirga</taxon>
    </lineage>
</organism>
<proteinExistence type="predicted"/>
<dbReference type="Gene3D" id="2.60.40.10">
    <property type="entry name" value="Immunoglobulins"/>
    <property type="match status" value="4"/>
</dbReference>
<keyword evidence="3" id="KW-1185">Reference proteome</keyword>
<sequence length="1047" mass="106063">MSTFRRRVVAVAAAAVVLTILPQTPAMAVDDSVVLTGLASGQYIATGVTASIGADASTGDLAQSVDLYVDGSLEESQACPVPDVTCTVSFTFDTATLADGSHTAEVRLTTDVGTDVASDSVSFFVGNRPTVVITAPEPGTYAGVIDIDVTGTTDAQGTDYPATFQLLVGGNPVGSPLGACAGNAKICDRTFSWDTSALSAGLRSVSVEMTTDQGTVRESAAVAITVADPPSVTIESPTSGTFSGTIVVSVTGSTDPAGNDYPTQFALLLGGSPIAGVTSGPCPGNADTCTKTLTWDVSAVPAGSKTLSVRMTTHQGLQRTSPPVTVAVASAPTVSITSPAQNAVLVPGTTSVTIAAATDTGLGQVAKTLELYVDGGGTPVATTTCTGSEVPCSKTVTWNTSALALNSTHTLVARVVAGGVTVDTGVRTVRIAAAPVISALSPTTGSTNVLPSSTDVVSFSVTGAGDSGLGSRAKTFELFVDGALTAVDSATCSPSSGSCTVGLDWDASAVTGGTTHTALVRLTVDGMQTTRSTTFTLADAPTVTVVPQPGGTVSGATSITVTAQTDADTTEDPQSVVLTALPGAGPALVFPAEPCDSAPVDGACTFTIPWDVSLLSGSFTLTAQLTADSGRTRTSPGVVVDVDNPGPVITVTAPTASVVKGRVLVRATARIGTAVTGHVTTLRIFAGGQQIGATKTCSADVTPCTYSATWDTTLLRNATGVQVFARVTTSTTGAQTFNSTGTFVRLLNPKPVVTWISPTNGDVVSGSAVAIKVGLKTDLSQSDLPKTASIFRNGSSTPFDTFTCAGTSHSCIATFTWNASRSAGLSTFVVKVRTTKERLGGSTTSRKLYASSSARVAYSTVSTVDNGTRVTISGRVVAVRTGLPLAGAKIALVRDPAIGSTVRGTLTTSSTGRFSVTFTATSNTRVTATTVSLRTPLGEIYVPPASATASQMVRAPMACRVANSVLGPNQSGRGSCSVAGLPVGTPLILRYLYGGVWRTLATGTSSSTTIPFTYQFPAKGFYQLRVILSGNRVYAGTNSILMPVTVR</sequence>
<name>A0ABW1T055_9ACTN</name>
<protein>
    <submittedName>
        <fullName evidence="2">Ig-like domain-containing protein</fullName>
    </submittedName>
</protein>
<reference evidence="3" key="1">
    <citation type="journal article" date="2019" name="Int. J. Syst. Evol. Microbiol.">
        <title>The Global Catalogue of Microorganisms (GCM) 10K type strain sequencing project: providing services to taxonomists for standard genome sequencing and annotation.</title>
        <authorList>
            <consortium name="The Broad Institute Genomics Platform"/>
            <consortium name="The Broad Institute Genome Sequencing Center for Infectious Disease"/>
            <person name="Wu L."/>
            <person name="Ma J."/>
        </authorList>
    </citation>
    <scope>NUCLEOTIDE SEQUENCE [LARGE SCALE GENOMIC DNA]</scope>
    <source>
        <strain evidence="3">CGMCC 4.7317</strain>
    </source>
</reference>
<dbReference type="InterPro" id="IPR013783">
    <property type="entry name" value="Ig-like_fold"/>
</dbReference>
<comment type="caution">
    <text evidence="2">The sequence shown here is derived from an EMBL/GenBank/DDBJ whole genome shotgun (WGS) entry which is preliminary data.</text>
</comment>
<dbReference type="EMBL" id="JBHSTI010000008">
    <property type="protein sequence ID" value="MFC6238101.1"/>
    <property type="molecule type" value="Genomic_DNA"/>
</dbReference>
<accession>A0ABW1T055</accession>
<evidence type="ECO:0000313" key="3">
    <source>
        <dbReference type="Proteomes" id="UP001596138"/>
    </source>
</evidence>
<dbReference type="InterPro" id="IPR008969">
    <property type="entry name" value="CarboxyPept-like_regulatory"/>
</dbReference>
<dbReference type="SUPFAM" id="SSF49464">
    <property type="entry name" value="Carboxypeptidase regulatory domain-like"/>
    <property type="match status" value="1"/>
</dbReference>
<evidence type="ECO:0000313" key="2">
    <source>
        <dbReference type="EMBL" id="MFC6238101.1"/>
    </source>
</evidence>
<feature type="chain" id="PRO_5045103257" evidence="1">
    <location>
        <begin position="29"/>
        <end position="1047"/>
    </location>
</feature>
<dbReference type="Proteomes" id="UP001596138">
    <property type="component" value="Unassembled WGS sequence"/>
</dbReference>
<feature type="signal peptide" evidence="1">
    <location>
        <begin position="1"/>
        <end position="28"/>
    </location>
</feature>
<dbReference type="Pfam" id="PF17957">
    <property type="entry name" value="Big_7"/>
    <property type="match status" value="2"/>
</dbReference>
<keyword evidence="1" id="KW-0732">Signal</keyword>
<evidence type="ECO:0000256" key="1">
    <source>
        <dbReference type="SAM" id="SignalP"/>
    </source>
</evidence>